<proteinExistence type="predicted"/>
<gene>
    <name evidence="1" type="ORF">PDIGIT_LOCUS8714</name>
</gene>
<dbReference type="Proteomes" id="UP001152607">
    <property type="component" value="Unassembled WGS sequence"/>
</dbReference>
<evidence type="ECO:0000313" key="1">
    <source>
        <dbReference type="EMBL" id="CAI6335630.1"/>
    </source>
</evidence>
<keyword evidence="2" id="KW-1185">Reference proteome</keyword>
<organism evidence="1 2">
    <name type="scientific">Periconia digitata</name>
    <dbReference type="NCBI Taxonomy" id="1303443"/>
    <lineage>
        <taxon>Eukaryota</taxon>
        <taxon>Fungi</taxon>
        <taxon>Dikarya</taxon>
        <taxon>Ascomycota</taxon>
        <taxon>Pezizomycotina</taxon>
        <taxon>Dothideomycetes</taxon>
        <taxon>Pleosporomycetidae</taxon>
        <taxon>Pleosporales</taxon>
        <taxon>Massarineae</taxon>
        <taxon>Periconiaceae</taxon>
        <taxon>Periconia</taxon>
    </lineage>
</organism>
<protein>
    <submittedName>
        <fullName evidence="1">Uncharacterized protein</fullName>
    </submittedName>
</protein>
<comment type="caution">
    <text evidence="1">The sequence shown here is derived from an EMBL/GenBank/DDBJ whole genome shotgun (WGS) entry which is preliminary data.</text>
</comment>
<accession>A0A9W4XP39</accession>
<dbReference type="AlphaFoldDB" id="A0A9W4XP39"/>
<reference evidence="1" key="1">
    <citation type="submission" date="2023-01" db="EMBL/GenBank/DDBJ databases">
        <authorList>
            <person name="Van Ghelder C."/>
            <person name="Rancurel C."/>
        </authorList>
    </citation>
    <scope>NUCLEOTIDE SEQUENCE</scope>
    <source>
        <strain evidence="1">CNCM I-4278</strain>
    </source>
</reference>
<dbReference type="EMBL" id="CAOQHR010000006">
    <property type="protein sequence ID" value="CAI6335630.1"/>
    <property type="molecule type" value="Genomic_DNA"/>
</dbReference>
<name>A0A9W4XP39_9PLEO</name>
<sequence>MMAHQPCEVPRHQRVSLAKLGRIDPDLGSQLATRCCRHCQQHPSHDSLSDWASHRVIAT</sequence>
<evidence type="ECO:0000313" key="2">
    <source>
        <dbReference type="Proteomes" id="UP001152607"/>
    </source>
</evidence>